<evidence type="ECO:0000256" key="1">
    <source>
        <dbReference type="SAM" id="SignalP"/>
    </source>
</evidence>
<dbReference type="PANTHER" id="PTHR43308:SF1">
    <property type="entry name" value="OUTER MEMBRANE PROTEIN ALPHA"/>
    <property type="match status" value="1"/>
</dbReference>
<dbReference type="PANTHER" id="PTHR43308">
    <property type="entry name" value="OUTER MEMBRANE PROTEIN ALPHA-RELATED"/>
    <property type="match status" value="1"/>
</dbReference>
<proteinExistence type="predicted"/>
<dbReference type="EMBL" id="FNZF01000004">
    <property type="protein sequence ID" value="SEJ63079.1"/>
    <property type="molecule type" value="Genomic_DNA"/>
</dbReference>
<feature type="chain" id="PRO_5011622509" evidence="1">
    <location>
        <begin position="26"/>
        <end position="362"/>
    </location>
</feature>
<dbReference type="PROSITE" id="PS51272">
    <property type="entry name" value="SLH"/>
    <property type="match status" value="3"/>
</dbReference>
<evidence type="ECO:0000313" key="3">
    <source>
        <dbReference type="EMBL" id="SEJ63079.1"/>
    </source>
</evidence>
<accession>A0A1H7ABS5</accession>
<name>A0A1H7ABS5_9BACL</name>
<dbReference type="Pfam" id="PF00395">
    <property type="entry name" value="SLH"/>
    <property type="match status" value="3"/>
</dbReference>
<keyword evidence="1" id="KW-0732">Signal</keyword>
<sequence length="362" mass="38994">MRKQTKKKMIGAALTVSLAAGTFFAGPVPMATYAAEQKAPVFSDLDPTGDDYAHILALAAEGIVKGFPDGTYKPGKDITRQQAAKIIAGTLNLDTKNAPDPGYTDVNKNSEYYGYIAALTNAGVVSGSVVNGKKVFKPAETLSRAQMSKIIAEAYELPTNKAYTAPFSDVTADEWHAKYVQAIYDADVTKGQGNGLFGENNAVKRGQMASFIHRAQEQDEGRREAITQARDRIFTELENDKFHDTNGSASVSTSFNRETGAFNVTVYNPEGAVTDIQNTGFFSNKMPELGVTAIKIADNAAVDITENPAEAKATLIEQAFAEMEVSGTAFRASDLPITLTVENGGYEFEQPFKLNVSTHSPK</sequence>
<dbReference type="InterPro" id="IPR051465">
    <property type="entry name" value="Cell_Envelope_Struct_Comp"/>
</dbReference>
<gene>
    <name evidence="3" type="ORF">SAMN04488127_2348</name>
</gene>
<organism evidence="3 4">
    <name type="scientific">Bhargavaea ginsengi</name>
    <dbReference type="NCBI Taxonomy" id="426757"/>
    <lineage>
        <taxon>Bacteria</taxon>
        <taxon>Bacillati</taxon>
        <taxon>Bacillota</taxon>
        <taxon>Bacilli</taxon>
        <taxon>Bacillales</taxon>
        <taxon>Caryophanaceae</taxon>
        <taxon>Bhargavaea</taxon>
    </lineage>
</organism>
<feature type="domain" description="SLH" evidence="2">
    <location>
        <begin position="38"/>
        <end position="101"/>
    </location>
</feature>
<dbReference type="RefSeq" id="WP_177168370.1">
    <property type="nucleotide sequence ID" value="NZ_FNZF01000004.1"/>
</dbReference>
<protein>
    <submittedName>
        <fullName evidence="3">S-layer homology domain-containing protein</fullName>
    </submittedName>
</protein>
<feature type="signal peptide" evidence="1">
    <location>
        <begin position="1"/>
        <end position="25"/>
    </location>
</feature>
<dbReference type="STRING" id="426757.SAMN04488127_2348"/>
<evidence type="ECO:0000259" key="2">
    <source>
        <dbReference type="PROSITE" id="PS51272"/>
    </source>
</evidence>
<reference evidence="4" key="1">
    <citation type="submission" date="2016-10" db="EMBL/GenBank/DDBJ databases">
        <authorList>
            <person name="Varghese N."/>
            <person name="Submissions S."/>
        </authorList>
    </citation>
    <scope>NUCLEOTIDE SEQUENCE [LARGE SCALE GENOMIC DNA]</scope>
    <source>
        <strain evidence="4">CGMCC 1.6763</strain>
    </source>
</reference>
<feature type="domain" description="SLH" evidence="2">
    <location>
        <begin position="102"/>
        <end position="162"/>
    </location>
</feature>
<evidence type="ECO:0000313" key="4">
    <source>
        <dbReference type="Proteomes" id="UP000199200"/>
    </source>
</evidence>
<keyword evidence="4" id="KW-1185">Reference proteome</keyword>
<feature type="domain" description="SLH" evidence="2">
    <location>
        <begin position="163"/>
        <end position="226"/>
    </location>
</feature>
<dbReference type="InterPro" id="IPR001119">
    <property type="entry name" value="SLH_dom"/>
</dbReference>
<dbReference type="AlphaFoldDB" id="A0A1H7ABS5"/>
<dbReference type="Proteomes" id="UP000199200">
    <property type="component" value="Unassembled WGS sequence"/>
</dbReference>